<dbReference type="EMBL" id="FUYH01000005">
    <property type="protein sequence ID" value="SKA83295.1"/>
    <property type="molecule type" value="Genomic_DNA"/>
</dbReference>
<dbReference type="RefSeq" id="WP_078695888.1">
    <property type="nucleotide sequence ID" value="NZ_FUYH01000005.1"/>
</dbReference>
<comment type="subcellular location">
    <subcellularLocation>
        <location evidence="1">Membrane</location>
        <topology evidence="1">Multi-pass membrane protein</topology>
    </subcellularLocation>
</comment>
<evidence type="ECO:0000313" key="4">
    <source>
        <dbReference type="EMBL" id="SKA83295.1"/>
    </source>
</evidence>
<feature type="transmembrane region" description="Helical" evidence="3">
    <location>
        <begin position="6"/>
        <end position="24"/>
    </location>
</feature>
<protein>
    <submittedName>
        <fullName evidence="4">Multicomponent Na+:H+ antiporter subunit G</fullName>
    </submittedName>
</protein>
<evidence type="ECO:0000313" key="5">
    <source>
        <dbReference type="Proteomes" id="UP000190105"/>
    </source>
</evidence>
<dbReference type="NCBIfam" id="TIGR01300">
    <property type="entry name" value="CPA3_mnhG_phaG"/>
    <property type="match status" value="1"/>
</dbReference>
<gene>
    <name evidence="4" type="ORF">SAMN05443428_10566</name>
</gene>
<dbReference type="PANTHER" id="PTHR34703:SF1">
    <property type="entry name" value="ANTIPORTER SUBUNIT MNHG2-RELATED"/>
    <property type="match status" value="1"/>
</dbReference>
<keyword evidence="3" id="KW-0812">Transmembrane</keyword>
<keyword evidence="5" id="KW-1185">Reference proteome</keyword>
<organism evidence="4 5">
    <name type="scientific">Caloramator quimbayensis</name>
    <dbReference type="NCBI Taxonomy" id="1147123"/>
    <lineage>
        <taxon>Bacteria</taxon>
        <taxon>Bacillati</taxon>
        <taxon>Bacillota</taxon>
        <taxon>Clostridia</taxon>
        <taxon>Eubacteriales</taxon>
        <taxon>Clostridiaceae</taxon>
        <taxon>Caloramator</taxon>
    </lineage>
</organism>
<dbReference type="NCBIfam" id="NF009314">
    <property type="entry name" value="PRK12674.1-2"/>
    <property type="match status" value="1"/>
</dbReference>
<dbReference type="PANTHER" id="PTHR34703">
    <property type="entry name" value="ANTIPORTER SUBUNIT MNHG2-RELATED"/>
    <property type="match status" value="1"/>
</dbReference>
<dbReference type="AlphaFoldDB" id="A0A1T4X2I9"/>
<reference evidence="5" key="1">
    <citation type="submission" date="2017-02" db="EMBL/GenBank/DDBJ databases">
        <authorList>
            <person name="Varghese N."/>
            <person name="Submissions S."/>
        </authorList>
    </citation>
    <scope>NUCLEOTIDE SEQUENCE [LARGE SCALE GENOMIC DNA]</scope>
    <source>
        <strain evidence="5">USBA 833</strain>
    </source>
</reference>
<keyword evidence="3" id="KW-1133">Transmembrane helix</keyword>
<feature type="transmembrane region" description="Helical" evidence="3">
    <location>
        <begin position="69"/>
        <end position="90"/>
    </location>
</feature>
<comment type="similarity">
    <text evidence="2">Belongs to the CPA3 antiporters (TC 2.A.63) subunit G family.</text>
</comment>
<dbReference type="Proteomes" id="UP000190105">
    <property type="component" value="Unassembled WGS sequence"/>
</dbReference>
<dbReference type="GO" id="GO:0015385">
    <property type="term" value="F:sodium:proton antiporter activity"/>
    <property type="evidence" value="ECO:0007669"/>
    <property type="project" value="TreeGrafter"/>
</dbReference>
<dbReference type="STRING" id="1147123.SAMN05443428_10566"/>
<dbReference type="OrthoDB" id="9806575at2"/>
<proteinExistence type="inferred from homology"/>
<evidence type="ECO:0000256" key="3">
    <source>
        <dbReference type="SAM" id="Phobius"/>
    </source>
</evidence>
<name>A0A1T4X2I9_9CLOT</name>
<dbReference type="InterPro" id="IPR005133">
    <property type="entry name" value="PhaG_MnhG_YufB"/>
</dbReference>
<dbReference type="Pfam" id="PF03334">
    <property type="entry name" value="PhaG_MnhG_YufB"/>
    <property type="match status" value="1"/>
</dbReference>
<keyword evidence="3" id="KW-0472">Membrane</keyword>
<accession>A0A1T4X2I9</accession>
<evidence type="ECO:0000256" key="1">
    <source>
        <dbReference type="ARBA" id="ARBA00004141"/>
    </source>
</evidence>
<sequence>MRIIVDIFLIFGCFFAFAGTVGIIRMPDSFCRMQSSTNIATLGTLGAVLGGAVYSFWSGNIGTGVKVLVIGMFIVLTNPIAGHAICKAAYKYGIRPDKKFVCDDYGRDIADGK</sequence>
<evidence type="ECO:0000256" key="2">
    <source>
        <dbReference type="ARBA" id="ARBA00008404"/>
    </source>
</evidence>
<feature type="transmembrane region" description="Helical" evidence="3">
    <location>
        <begin position="36"/>
        <end position="57"/>
    </location>
</feature>